<gene>
    <name evidence="2" type="ORF">D0466_18485</name>
</gene>
<evidence type="ECO:0000313" key="2">
    <source>
        <dbReference type="EMBL" id="RFU61315.1"/>
    </source>
</evidence>
<dbReference type="Proteomes" id="UP000262939">
    <property type="component" value="Unassembled WGS sequence"/>
</dbReference>
<dbReference type="InterPro" id="IPR036028">
    <property type="entry name" value="SH3-like_dom_sf"/>
</dbReference>
<proteinExistence type="predicted"/>
<dbReference type="SMART" id="SM00287">
    <property type="entry name" value="SH3b"/>
    <property type="match status" value="1"/>
</dbReference>
<dbReference type="PROSITE" id="PS51781">
    <property type="entry name" value="SH3B"/>
    <property type="match status" value="1"/>
</dbReference>
<dbReference type="Pfam" id="PF08239">
    <property type="entry name" value="SH3_3"/>
    <property type="match status" value="1"/>
</dbReference>
<dbReference type="SUPFAM" id="SSF50044">
    <property type="entry name" value="SH3-domain"/>
    <property type="match status" value="1"/>
</dbReference>
<keyword evidence="3" id="KW-1185">Reference proteome</keyword>
<organism evidence="2 3">
    <name type="scientific">Peribacillus glennii</name>
    <dbReference type="NCBI Taxonomy" id="2303991"/>
    <lineage>
        <taxon>Bacteria</taxon>
        <taxon>Bacillati</taxon>
        <taxon>Bacillota</taxon>
        <taxon>Bacilli</taxon>
        <taxon>Bacillales</taxon>
        <taxon>Bacillaceae</taxon>
        <taxon>Peribacillus</taxon>
    </lineage>
</organism>
<dbReference type="Gene3D" id="2.30.30.40">
    <property type="entry name" value="SH3 Domains"/>
    <property type="match status" value="1"/>
</dbReference>
<dbReference type="InterPro" id="IPR003646">
    <property type="entry name" value="SH3-like_bac-type"/>
</dbReference>
<evidence type="ECO:0000259" key="1">
    <source>
        <dbReference type="PROSITE" id="PS51781"/>
    </source>
</evidence>
<protein>
    <submittedName>
        <fullName evidence="2">SH3 domain-containing protein</fullName>
    </submittedName>
</protein>
<dbReference type="EMBL" id="QVTD01000016">
    <property type="protein sequence ID" value="RFU61315.1"/>
    <property type="molecule type" value="Genomic_DNA"/>
</dbReference>
<name>A0A372L8R4_9BACI</name>
<sequence>MMLSILVPFSSKTEAATLSATVTAAKLNVRDKPSTAKSTKILGTLKKGTKVVVYSKTSNGWSEIRYKGKKAYVSSKYLSSNSNEHWIGNYYFERNDKGGKWRLWMTIKNQKNGKFDYYLKSEYYQKANGMYYVEDYFGTANYKGVTASSNKLNGNPSDNKTKISFNKNNSTIKISINKKTYYNQFEGTYKKTK</sequence>
<dbReference type="AlphaFoldDB" id="A0A372L8R4"/>
<dbReference type="OrthoDB" id="1164310at2"/>
<evidence type="ECO:0000313" key="3">
    <source>
        <dbReference type="Proteomes" id="UP000262939"/>
    </source>
</evidence>
<reference evidence="2 3" key="1">
    <citation type="submission" date="2018-08" db="EMBL/GenBank/DDBJ databases">
        <title>Bacillus chawlae sp. nov., Bacillus glennii sp. nov., and Bacillus saganii sp. nov. Isolated from the Vehicle Assembly Building at Kennedy Space Center where the Viking Spacecraft were Assembled.</title>
        <authorList>
            <person name="Seuylemezian A."/>
            <person name="Vaishampayan P."/>
        </authorList>
    </citation>
    <scope>NUCLEOTIDE SEQUENCE [LARGE SCALE GENOMIC DNA]</scope>
    <source>
        <strain evidence="2 3">V44-8</strain>
    </source>
</reference>
<comment type="caution">
    <text evidence="2">The sequence shown here is derived from an EMBL/GenBank/DDBJ whole genome shotgun (WGS) entry which is preliminary data.</text>
</comment>
<accession>A0A372L8R4</accession>
<feature type="domain" description="SH3b" evidence="1">
    <location>
        <begin position="17"/>
        <end position="82"/>
    </location>
</feature>